<dbReference type="RefSeq" id="WP_153361430.1">
    <property type="nucleotide sequence ID" value="NZ_JABGDC010000142.1"/>
</dbReference>
<dbReference type="AlphaFoldDB" id="A0A562IW78"/>
<protein>
    <submittedName>
        <fullName evidence="1">Helix-turn-helix protein</fullName>
    </submittedName>
</protein>
<dbReference type="EMBL" id="VLKF01000001">
    <property type="protein sequence ID" value="TWH75217.1"/>
    <property type="molecule type" value="Genomic_DNA"/>
</dbReference>
<gene>
    <name evidence="1" type="ORF">JD78_03772</name>
</gene>
<proteinExistence type="predicted"/>
<dbReference type="Proteomes" id="UP000321490">
    <property type="component" value="Unassembled WGS sequence"/>
</dbReference>
<accession>A0A562IW78</accession>
<reference evidence="1 2" key="1">
    <citation type="submission" date="2019-07" db="EMBL/GenBank/DDBJ databases">
        <title>R&amp;d 2014.</title>
        <authorList>
            <person name="Klenk H.-P."/>
        </authorList>
    </citation>
    <scope>NUCLEOTIDE SEQUENCE [LARGE SCALE GENOMIC DNA]</scope>
    <source>
        <strain evidence="1 2">DSM 45764</strain>
    </source>
</reference>
<keyword evidence="2" id="KW-1185">Reference proteome</keyword>
<name>A0A562IW78_9ACTN</name>
<dbReference type="OrthoDB" id="4463966at2"/>
<evidence type="ECO:0000313" key="1">
    <source>
        <dbReference type="EMBL" id="TWH75217.1"/>
    </source>
</evidence>
<organism evidence="1 2">
    <name type="scientific">Modestobacter roseus</name>
    <dbReference type="NCBI Taxonomy" id="1181884"/>
    <lineage>
        <taxon>Bacteria</taxon>
        <taxon>Bacillati</taxon>
        <taxon>Actinomycetota</taxon>
        <taxon>Actinomycetes</taxon>
        <taxon>Geodermatophilales</taxon>
        <taxon>Geodermatophilaceae</taxon>
        <taxon>Modestobacter</taxon>
    </lineage>
</organism>
<sequence length="240" mass="25331">MERSVADAAAALGVAESRVRQLLQSGRLRGRKLGSIWLIDSGEIERAKRENGVPGRPLAPRIAAGVLDLLDGGAAPWLNRADRSRARVHARQLAGADARRWRAALRKRHERILCLAHPAALPRLAAAAQVVRAGPVAAAAAGADVVAVGAALEVYVPEAIWSDLARRLAIRQDVGFQAANLVVRVPVDVWPFADEAEARPGLAMLAADLLDSGEPRALSAGAQALNGLAGRLPASRRVRA</sequence>
<evidence type="ECO:0000313" key="2">
    <source>
        <dbReference type="Proteomes" id="UP000321490"/>
    </source>
</evidence>
<comment type="caution">
    <text evidence="1">The sequence shown here is derived from an EMBL/GenBank/DDBJ whole genome shotgun (WGS) entry which is preliminary data.</text>
</comment>